<reference evidence="2" key="1">
    <citation type="submission" date="2021-06" db="EMBL/GenBank/DDBJ databases">
        <authorList>
            <person name="Hodson N. C."/>
            <person name="Mongue J. A."/>
            <person name="Jaron S. K."/>
        </authorList>
    </citation>
    <scope>NUCLEOTIDE SEQUENCE</scope>
</reference>
<keyword evidence="3" id="KW-1185">Reference proteome</keyword>
<sequence>MVGGLARFGTKSAKGGNNSLLGPLSSGFDPE</sequence>
<dbReference type="EMBL" id="CAJVCH010192745">
    <property type="protein sequence ID" value="CAG7730347.1"/>
    <property type="molecule type" value="Genomic_DNA"/>
</dbReference>
<feature type="non-terminal residue" evidence="2">
    <location>
        <position position="1"/>
    </location>
</feature>
<name>A0A8J2K1F6_9HEXA</name>
<accession>A0A8J2K1F6</accession>
<dbReference type="AlphaFoldDB" id="A0A8J2K1F6"/>
<evidence type="ECO:0000256" key="1">
    <source>
        <dbReference type="SAM" id="MobiDB-lite"/>
    </source>
</evidence>
<proteinExistence type="predicted"/>
<dbReference type="Proteomes" id="UP000708208">
    <property type="component" value="Unassembled WGS sequence"/>
</dbReference>
<feature type="region of interest" description="Disordered" evidence="1">
    <location>
        <begin position="1"/>
        <end position="31"/>
    </location>
</feature>
<evidence type="ECO:0000313" key="3">
    <source>
        <dbReference type="Proteomes" id="UP000708208"/>
    </source>
</evidence>
<comment type="caution">
    <text evidence="2">The sequence shown here is derived from an EMBL/GenBank/DDBJ whole genome shotgun (WGS) entry which is preliminary data.</text>
</comment>
<organism evidence="2 3">
    <name type="scientific">Allacma fusca</name>
    <dbReference type="NCBI Taxonomy" id="39272"/>
    <lineage>
        <taxon>Eukaryota</taxon>
        <taxon>Metazoa</taxon>
        <taxon>Ecdysozoa</taxon>
        <taxon>Arthropoda</taxon>
        <taxon>Hexapoda</taxon>
        <taxon>Collembola</taxon>
        <taxon>Symphypleona</taxon>
        <taxon>Sminthuridae</taxon>
        <taxon>Allacma</taxon>
    </lineage>
</organism>
<evidence type="ECO:0000313" key="2">
    <source>
        <dbReference type="EMBL" id="CAG7730347.1"/>
    </source>
</evidence>
<gene>
    <name evidence="2" type="ORF">AFUS01_LOCUS18996</name>
</gene>
<protein>
    <submittedName>
        <fullName evidence="2">Uncharacterized protein</fullName>
    </submittedName>
</protein>